<evidence type="ECO:0000256" key="1">
    <source>
        <dbReference type="SAM" id="MobiDB-lite"/>
    </source>
</evidence>
<feature type="region of interest" description="Disordered" evidence="1">
    <location>
        <begin position="341"/>
        <end position="360"/>
    </location>
</feature>
<dbReference type="PANTHER" id="PTHR45913:SF22">
    <property type="entry name" value="SCAN BOX DOMAIN-CONTAINING PROTEIN"/>
    <property type="match status" value="1"/>
</dbReference>
<reference evidence="3 4" key="1">
    <citation type="journal article" date="2014" name="Nat. Genet.">
        <title>Genome and transcriptome of the porcine whipworm Trichuris suis.</title>
        <authorList>
            <person name="Jex A.R."/>
            <person name="Nejsum P."/>
            <person name="Schwarz E.M."/>
            <person name="Hu L."/>
            <person name="Young N.D."/>
            <person name="Hall R.S."/>
            <person name="Korhonen P.K."/>
            <person name="Liao S."/>
            <person name="Thamsborg S."/>
            <person name="Xia J."/>
            <person name="Xu P."/>
            <person name="Wang S."/>
            <person name="Scheerlinck J.P."/>
            <person name="Hofmann A."/>
            <person name="Sternberg P.W."/>
            <person name="Wang J."/>
            <person name="Gasser R.B."/>
        </authorList>
    </citation>
    <scope>NUCLEOTIDE SEQUENCE [LARGE SCALE GENOMIC DNA]</scope>
    <source>
        <strain evidence="3">DCEP-RM93F</strain>
        <strain evidence="2">DCEP-RM93M</strain>
    </source>
</reference>
<dbReference type="PANTHER" id="PTHR45913">
    <property type="entry name" value="EPM2A-INTERACTING PROTEIN 1"/>
    <property type="match status" value="1"/>
</dbReference>
<evidence type="ECO:0000313" key="3">
    <source>
        <dbReference type="EMBL" id="KFD68225.1"/>
    </source>
</evidence>
<name>A0A085NFH9_9BILA</name>
<protein>
    <recommendedName>
        <fullName evidence="5">HAT C-terminal dimerisation domain-containing protein</fullName>
    </recommendedName>
</protein>
<proteinExistence type="predicted"/>
<sequence>MRKTTSTSMKHLAQQLMNHCFLNYAACGKISFAGKAVITPLRAENLVSKETDRAATLMTRVINVFSEVFHLFEAFFEFFEEHDVSLGENLKKFQSDIAYLCDLYSKFNEMNLLLQGDDLNLIGTKTVNFLSFQIFVKWKEGRKFMIKTLKNIAITLELLHRDFSERFEDIIGMEISDRVLNPFSAAENAEFNLQELIELQTNEELKIKCKNGYQVFWLQPIIPDLYPGLWAVVRQLLVAFPSSYLAERGFSVVTDVLRKNRNRLQITKRGDLRSQLTSMQPNVDKLVSLRQTIAGPFPFLLFFVSAESTGKAVKADTNGRKPSAGVSLFARVRRRSGRVMPGEYQRGDVGGAGAEKVEKL</sequence>
<gene>
    <name evidence="2" type="ORF">M513_06203</name>
    <name evidence="3" type="ORF">M514_06203</name>
</gene>
<evidence type="ECO:0008006" key="5">
    <source>
        <dbReference type="Google" id="ProtNLM"/>
    </source>
</evidence>
<evidence type="ECO:0000313" key="2">
    <source>
        <dbReference type="EMBL" id="KFD52893.1"/>
    </source>
</evidence>
<dbReference type="Proteomes" id="UP000030764">
    <property type="component" value="Unassembled WGS sequence"/>
</dbReference>
<dbReference type="EMBL" id="KL363222">
    <property type="protein sequence ID" value="KFD52893.1"/>
    <property type="molecule type" value="Genomic_DNA"/>
</dbReference>
<dbReference type="AlphaFoldDB" id="A0A085NFH9"/>
<dbReference type="Proteomes" id="UP000030758">
    <property type="component" value="Unassembled WGS sequence"/>
</dbReference>
<keyword evidence="4" id="KW-1185">Reference proteome</keyword>
<dbReference type="EMBL" id="KL367507">
    <property type="protein sequence ID" value="KFD68225.1"/>
    <property type="molecule type" value="Genomic_DNA"/>
</dbReference>
<organism evidence="3">
    <name type="scientific">Trichuris suis</name>
    <name type="common">pig whipworm</name>
    <dbReference type="NCBI Taxonomy" id="68888"/>
    <lineage>
        <taxon>Eukaryota</taxon>
        <taxon>Metazoa</taxon>
        <taxon>Ecdysozoa</taxon>
        <taxon>Nematoda</taxon>
        <taxon>Enoplea</taxon>
        <taxon>Dorylaimia</taxon>
        <taxon>Trichinellida</taxon>
        <taxon>Trichuridae</taxon>
        <taxon>Trichuris</taxon>
    </lineage>
</organism>
<accession>A0A085NFH9</accession>
<evidence type="ECO:0000313" key="4">
    <source>
        <dbReference type="Proteomes" id="UP000030764"/>
    </source>
</evidence>